<feature type="transmembrane region" description="Helical" evidence="1">
    <location>
        <begin position="6"/>
        <end position="27"/>
    </location>
</feature>
<name>A0A7J9S9B7_METMI</name>
<protein>
    <submittedName>
        <fullName evidence="2">Uncharacterized protein</fullName>
    </submittedName>
</protein>
<sequence>MTLGIIVYSIALIWTVKKVFINGLMAFAGYEDSWDNNVILILAMFILLLLFASYIASVMIVGEVTSNYEWFSSLSVDIRSFIIFILTLITPHLLSGFTGKLVVNCSSKLGLIKYTGGKQEISLA</sequence>
<organism evidence="2 3">
    <name type="scientific">Methanococcus maripaludis</name>
    <name type="common">Methanococcus deltae</name>
    <dbReference type="NCBI Taxonomy" id="39152"/>
    <lineage>
        <taxon>Archaea</taxon>
        <taxon>Methanobacteriati</taxon>
        <taxon>Methanobacteriota</taxon>
        <taxon>Methanomada group</taxon>
        <taxon>Methanococci</taxon>
        <taxon>Methanococcales</taxon>
        <taxon>Methanococcaceae</taxon>
        <taxon>Methanococcus</taxon>
    </lineage>
</organism>
<keyword evidence="1" id="KW-1133">Transmembrane helix</keyword>
<feature type="transmembrane region" description="Helical" evidence="1">
    <location>
        <begin position="81"/>
        <end position="103"/>
    </location>
</feature>
<reference evidence="2 3" key="1">
    <citation type="submission" date="2020-08" db="EMBL/GenBank/DDBJ databases">
        <title>Genomic Encyclopedia of Type Strains, Phase IV (KMG-V): Genome sequencing to study the core and pangenomes of soil and plant-associated prokaryotes.</title>
        <authorList>
            <person name="Whitman W."/>
        </authorList>
    </citation>
    <scope>NUCLEOTIDE SEQUENCE [LARGE SCALE GENOMIC DNA]</scope>
    <source>
        <strain evidence="2 3">C11</strain>
    </source>
</reference>
<evidence type="ECO:0000256" key="1">
    <source>
        <dbReference type="SAM" id="Phobius"/>
    </source>
</evidence>
<evidence type="ECO:0000313" key="2">
    <source>
        <dbReference type="EMBL" id="MBB6402493.1"/>
    </source>
</evidence>
<accession>A0A7J9S9B7</accession>
<keyword evidence="1" id="KW-0472">Membrane</keyword>
<dbReference type="Proteomes" id="UP000536195">
    <property type="component" value="Unassembled WGS sequence"/>
</dbReference>
<dbReference type="EMBL" id="JACHEC010000003">
    <property type="protein sequence ID" value="MBB6402493.1"/>
    <property type="molecule type" value="Genomic_DNA"/>
</dbReference>
<gene>
    <name evidence="2" type="ORF">HNP92_001815</name>
</gene>
<proteinExistence type="predicted"/>
<keyword evidence="1" id="KW-0812">Transmembrane</keyword>
<feature type="transmembrane region" description="Helical" evidence="1">
    <location>
        <begin position="39"/>
        <end position="61"/>
    </location>
</feature>
<dbReference type="RefSeq" id="WP_184230894.1">
    <property type="nucleotide sequence ID" value="NZ_JACHEC010000003.1"/>
</dbReference>
<evidence type="ECO:0000313" key="3">
    <source>
        <dbReference type="Proteomes" id="UP000536195"/>
    </source>
</evidence>
<comment type="caution">
    <text evidence="2">The sequence shown here is derived from an EMBL/GenBank/DDBJ whole genome shotgun (WGS) entry which is preliminary data.</text>
</comment>
<dbReference type="AlphaFoldDB" id="A0A7J9S9B7"/>